<feature type="transmembrane region" description="Helical" evidence="8">
    <location>
        <begin position="307"/>
        <end position="325"/>
    </location>
</feature>
<evidence type="ECO:0000256" key="3">
    <source>
        <dbReference type="ARBA" id="ARBA00022676"/>
    </source>
</evidence>
<keyword evidence="2" id="KW-1003">Cell membrane</keyword>
<dbReference type="PANTHER" id="PTHR33908:SF11">
    <property type="entry name" value="MEMBRANE PROTEIN"/>
    <property type="match status" value="1"/>
</dbReference>
<feature type="transmembrane region" description="Helical" evidence="8">
    <location>
        <begin position="69"/>
        <end position="87"/>
    </location>
</feature>
<evidence type="ECO:0000256" key="6">
    <source>
        <dbReference type="ARBA" id="ARBA00022989"/>
    </source>
</evidence>
<comment type="caution">
    <text evidence="10">The sequence shown here is derived from an EMBL/GenBank/DDBJ whole genome shotgun (WGS) entry which is preliminary data.</text>
</comment>
<gene>
    <name evidence="10" type="ORF">J5Y09_02890</name>
</gene>
<keyword evidence="5 8" id="KW-0812">Transmembrane</keyword>
<dbReference type="Pfam" id="PF13231">
    <property type="entry name" value="PMT_2"/>
    <property type="match status" value="1"/>
</dbReference>
<evidence type="ECO:0000256" key="8">
    <source>
        <dbReference type="SAM" id="Phobius"/>
    </source>
</evidence>
<feature type="transmembrane region" description="Helical" evidence="8">
    <location>
        <begin position="332"/>
        <end position="354"/>
    </location>
</feature>
<keyword evidence="3" id="KW-0328">Glycosyltransferase</keyword>
<dbReference type="PANTHER" id="PTHR33908">
    <property type="entry name" value="MANNOSYLTRANSFERASE YKCB-RELATED"/>
    <property type="match status" value="1"/>
</dbReference>
<comment type="subcellular location">
    <subcellularLocation>
        <location evidence="1">Cell membrane</location>
        <topology evidence="1">Multi-pass membrane protein</topology>
    </subcellularLocation>
</comment>
<evidence type="ECO:0000256" key="5">
    <source>
        <dbReference type="ARBA" id="ARBA00022692"/>
    </source>
</evidence>
<evidence type="ECO:0000313" key="11">
    <source>
        <dbReference type="Proteomes" id="UP000680815"/>
    </source>
</evidence>
<feature type="transmembrane region" description="Helical" evidence="8">
    <location>
        <begin position="243"/>
        <end position="264"/>
    </location>
</feature>
<evidence type="ECO:0000256" key="7">
    <source>
        <dbReference type="ARBA" id="ARBA00023136"/>
    </source>
</evidence>
<protein>
    <submittedName>
        <fullName evidence="10">Glycosyltransferase family 39 protein</fullName>
    </submittedName>
</protein>
<evidence type="ECO:0000259" key="9">
    <source>
        <dbReference type="Pfam" id="PF13231"/>
    </source>
</evidence>
<sequence>MAAALMPWLLALAALTLLRLWLAAILPLAPDEAYYWVWSSGLQGGYLDHPPMVAIFIRAGTLLAGETPLGVRLLGPLSLALGSLLLMRAAEDLFPGRRAGPWAAALLNATLLAGVGAIAMTPDTPLLFFWTATIWALARLHATGDGRWWLVAGLLAGLALASKYTAALLGLGILFWLLADPAMRRWLLRWQPWAGGVLAMLAFAPVIAWNAANGWASFAKQGGRAGDGDGDVGDALRYLGELIGAQVGLATPLVFLLCVAGAAAAARQWWRGRDAAALLLAALILPGAAIFLWQATGSRVQGNWPAILYPAAAIAAAALLAAPRWMRLRVPALVLGGAMTGAVYLQAAAAPLPLPRGADPTLARLAGWDAFLGDVEAAAAAQGAAFVAAEEYGLASVLAFGLPPGRVVVAMDGRWQHFSLPTPPAGVTGLLVRSERRGEWPPNWPGAEPIPGEDGRLVRRRGGVTAEAYRLWRVVPAPGQPPAAVLPRSGGG</sequence>
<name>A0ABS4ANA9_9PROT</name>
<dbReference type="Proteomes" id="UP000680815">
    <property type="component" value="Unassembled WGS sequence"/>
</dbReference>
<dbReference type="EMBL" id="JAGIYZ010000002">
    <property type="protein sequence ID" value="MBP0462849.1"/>
    <property type="molecule type" value="Genomic_DNA"/>
</dbReference>
<feature type="transmembrane region" description="Helical" evidence="8">
    <location>
        <begin position="276"/>
        <end position="295"/>
    </location>
</feature>
<evidence type="ECO:0000256" key="4">
    <source>
        <dbReference type="ARBA" id="ARBA00022679"/>
    </source>
</evidence>
<keyword evidence="4" id="KW-0808">Transferase</keyword>
<accession>A0ABS4ANA9</accession>
<feature type="transmembrane region" description="Helical" evidence="8">
    <location>
        <begin position="148"/>
        <end position="178"/>
    </location>
</feature>
<feature type="transmembrane region" description="Helical" evidence="8">
    <location>
        <begin position="190"/>
        <end position="212"/>
    </location>
</feature>
<keyword evidence="11" id="KW-1185">Reference proteome</keyword>
<organism evidence="10 11">
    <name type="scientific">Roseomonas nitratireducens</name>
    <dbReference type="NCBI Taxonomy" id="2820810"/>
    <lineage>
        <taxon>Bacteria</taxon>
        <taxon>Pseudomonadati</taxon>
        <taxon>Pseudomonadota</taxon>
        <taxon>Alphaproteobacteria</taxon>
        <taxon>Acetobacterales</taxon>
        <taxon>Roseomonadaceae</taxon>
        <taxon>Roseomonas</taxon>
    </lineage>
</organism>
<evidence type="ECO:0000256" key="2">
    <source>
        <dbReference type="ARBA" id="ARBA00022475"/>
    </source>
</evidence>
<dbReference type="InterPro" id="IPR038731">
    <property type="entry name" value="RgtA/B/C-like"/>
</dbReference>
<proteinExistence type="predicted"/>
<evidence type="ECO:0000256" key="1">
    <source>
        <dbReference type="ARBA" id="ARBA00004651"/>
    </source>
</evidence>
<feature type="domain" description="Glycosyltransferase RgtA/B/C/D-like" evidence="9">
    <location>
        <begin position="48"/>
        <end position="209"/>
    </location>
</feature>
<reference evidence="10 11" key="1">
    <citation type="submission" date="2021-03" db="EMBL/GenBank/DDBJ databases">
        <authorList>
            <person name="So Y."/>
        </authorList>
    </citation>
    <scope>NUCLEOTIDE SEQUENCE [LARGE SCALE GENOMIC DNA]</scope>
    <source>
        <strain evidence="10 11">PWR1</strain>
    </source>
</reference>
<keyword evidence="6 8" id="KW-1133">Transmembrane helix</keyword>
<feature type="transmembrane region" description="Helical" evidence="8">
    <location>
        <begin position="99"/>
        <end position="119"/>
    </location>
</feature>
<dbReference type="InterPro" id="IPR050297">
    <property type="entry name" value="LipidA_mod_glycosyltrf_83"/>
</dbReference>
<evidence type="ECO:0000313" key="10">
    <source>
        <dbReference type="EMBL" id="MBP0462849.1"/>
    </source>
</evidence>
<keyword evidence="7 8" id="KW-0472">Membrane</keyword>